<feature type="compositionally biased region" description="Pro residues" evidence="1">
    <location>
        <begin position="389"/>
        <end position="412"/>
    </location>
</feature>
<organism evidence="3 4">
    <name type="scientific">Streptomyces coeruleofuscus</name>
    <dbReference type="NCBI Taxonomy" id="66879"/>
    <lineage>
        <taxon>Bacteria</taxon>
        <taxon>Bacillati</taxon>
        <taxon>Actinomycetota</taxon>
        <taxon>Actinomycetes</taxon>
        <taxon>Kitasatosporales</taxon>
        <taxon>Streptomycetaceae</taxon>
        <taxon>Streptomyces</taxon>
    </lineage>
</organism>
<feature type="transmembrane region" description="Helical" evidence="2">
    <location>
        <begin position="173"/>
        <end position="194"/>
    </location>
</feature>
<feature type="compositionally biased region" description="Low complexity" evidence="1">
    <location>
        <begin position="372"/>
        <end position="386"/>
    </location>
</feature>
<feature type="transmembrane region" description="Helical" evidence="2">
    <location>
        <begin position="200"/>
        <end position="218"/>
    </location>
</feature>
<protein>
    <recommendedName>
        <fullName evidence="5">Type IV secretion system protein</fullName>
    </recommendedName>
</protein>
<feature type="transmembrane region" description="Helical" evidence="2">
    <location>
        <begin position="253"/>
        <end position="273"/>
    </location>
</feature>
<accession>A0ABP5WFB4</accession>
<feature type="transmembrane region" description="Helical" evidence="2">
    <location>
        <begin position="79"/>
        <end position="103"/>
    </location>
</feature>
<dbReference type="EMBL" id="BAAASE010000017">
    <property type="protein sequence ID" value="GAA2426273.1"/>
    <property type="molecule type" value="Genomic_DNA"/>
</dbReference>
<reference evidence="4" key="1">
    <citation type="journal article" date="2019" name="Int. J. Syst. Evol. Microbiol.">
        <title>The Global Catalogue of Microorganisms (GCM) 10K type strain sequencing project: providing services to taxonomists for standard genome sequencing and annotation.</title>
        <authorList>
            <consortium name="The Broad Institute Genomics Platform"/>
            <consortium name="The Broad Institute Genome Sequencing Center for Infectious Disease"/>
            <person name="Wu L."/>
            <person name="Ma J."/>
        </authorList>
    </citation>
    <scope>NUCLEOTIDE SEQUENCE [LARGE SCALE GENOMIC DNA]</scope>
    <source>
        <strain evidence="4">JCM 4358</strain>
    </source>
</reference>
<evidence type="ECO:0000313" key="4">
    <source>
        <dbReference type="Proteomes" id="UP001499986"/>
    </source>
</evidence>
<feature type="compositionally biased region" description="Basic and acidic residues" evidence="1">
    <location>
        <begin position="362"/>
        <end position="371"/>
    </location>
</feature>
<dbReference type="RefSeq" id="WP_086851871.1">
    <property type="nucleotide sequence ID" value="NZ_BAAASE010000017.1"/>
</dbReference>
<name>A0ABP5WFB4_9ACTN</name>
<feature type="transmembrane region" description="Helical" evidence="2">
    <location>
        <begin position="115"/>
        <end position="136"/>
    </location>
</feature>
<comment type="caution">
    <text evidence="3">The sequence shown here is derived from an EMBL/GenBank/DDBJ whole genome shotgun (WGS) entry which is preliminary data.</text>
</comment>
<evidence type="ECO:0000313" key="3">
    <source>
        <dbReference type="EMBL" id="GAA2426273.1"/>
    </source>
</evidence>
<keyword evidence="2" id="KW-0472">Membrane</keyword>
<feature type="transmembrane region" description="Helical" evidence="2">
    <location>
        <begin position="230"/>
        <end position="247"/>
    </location>
</feature>
<evidence type="ECO:0008006" key="5">
    <source>
        <dbReference type="Google" id="ProtNLM"/>
    </source>
</evidence>
<dbReference type="Proteomes" id="UP001499986">
    <property type="component" value="Unassembled WGS sequence"/>
</dbReference>
<gene>
    <name evidence="3" type="ORF">GCM10010255_80700</name>
</gene>
<keyword evidence="4" id="KW-1185">Reference proteome</keyword>
<evidence type="ECO:0000256" key="1">
    <source>
        <dbReference type="SAM" id="MobiDB-lite"/>
    </source>
</evidence>
<proteinExistence type="predicted"/>
<keyword evidence="2" id="KW-1133">Transmembrane helix</keyword>
<sequence length="412" mass="43379">MAEKNNCRQLDGLARQYCEQDTGDQGGGGGGGAGGGITDGAAGRVEDLANILIKKIEQLIAPEHAWAPAKADSVLYEPFLWLGQHLAVAIFVCVVVVCALTAWQGAPRLKQMGASTGWALVAVACMASVPGAVMLLNKAVSAAFTAAFDSNEATLFGAIRDDLENGADSENPLAMLLIISALVVALAFAALVFITRQLGILAFVCLAPLVLASLARGGDMTAVKAWAQRLLGLMFAPFALLLVSPFVEFAKGSLVVDTVLLVAADALMLRMIFHGVPYFGPKVAGAARALVERHTDIPLARAAVRVGAPTVYEQENAPRVPRTVDTPGRAMSKDRGVLFAAYGLKPHQRPGRLTTESAVAKATRDQTDRATRNTQMRQARQQARATVPSPAPTPNANPVRNPRPAPARPGNP</sequence>
<evidence type="ECO:0000256" key="2">
    <source>
        <dbReference type="SAM" id="Phobius"/>
    </source>
</evidence>
<feature type="region of interest" description="Disordered" evidence="1">
    <location>
        <begin position="348"/>
        <end position="412"/>
    </location>
</feature>
<keyword evidence="2" id="KW-0812">Transmembrane</keyword>